<name>A0A8T0GQM3_CERPU</name>
<evidence type="ECO:0000256" key="6">
    <source>
        <dbReference type="SAM" id="Phobius"/>
    </source>
</evidence>
<keyword evidence="2" id="KW-0328">Glycosyltransferase</keyword>
<dbReference type="PANTHER" id="PTHR31042">
    <property type="entry name" value="CORE-2/I-BRANCHING BETA-1,6-N-ACETYLGLUCOSAMINYLTRANSFERASE FAMILY PROTEIN-RELATED"/>
    <property type="match status" value="1"/>
</dbReference>
<evidence type="ECO:0000256" key="4">
    <source>
        <dbReference type="ARBA" id="ARBA00023136"/>
    </source>
</evidence>
<sequence>MRKLCEGENHCHSTMANWRGKMAQRRSFWAVVAVSLLFLCLLSWASIANLGGRVYCDYLKGEYCQVVPSPSPHLDSSFPVLKPAPFTTSKPVSIPILPPVRNYSDGELSTFVLAKDILTRPLNHAGKTKVAFMFLTGGPLPFEKLWEKFFKGHEDRYSVYVHASQEQPTRKSRVFQGRDIRPQKVFWGRIEMVDAERRLLANALLDSDNQYFVLLSESCIPLYDFDYIYDYLLSGNMSYVDCFDDPGPHGQGRYMDQMMPEIRRSDWRKGAQWFAVTRHHALLIVADHVYYNKFKWNCKPGEENRNCYPDEHYISTFLYIMNPANLANWTVTHVDWSEGKWHPKSYTKEDVKSPSKLQQIQKIKEHFHVTSDGRAIRTVKPCLWNGQHRPCFLFARKFLPETADALLQLLPSVTWRQAHQPT</sequence>
<dbReference type="GO" id="GO:0016757">
    <property type="term" value="F:glycosyltransferase activity"/>
    <property type="evidence" value="ECO:0007669"/>
    <property type="project" value="UniProtKB-KW"/>
</dbReference>
<evidence type="ECO:0000256" key="5">
    <source>
        <dbReference type="ARBA" id="ARBA00023180"/>
    </source>
</evidence>
<evidence type="ECO:0000256" key="1">
    <source>
        <dbReference type="ARBA" id="ARBA00004606"/>
    </source>
</evidence>
<dbReference type="GO" id="GO:0016020">
    <property type="term" value="C:membrane"/>
    <property type="evidence" value="ECO:0007669"/>
    <property type="project" value="UniProtKB-SubCell"/>
</dbReference>
<proteinExistence type="predicted"/>
<keyword evidence="5" id="KW-0325">Glycoprotein</keyword>
<comment type="caution">
    <text evidence="7">The sequence shown here is derived from an EMBL/GenBank/DDBJ whole genome shotgun (WGS) entry which is preliminary data.</text>
</comment>
<evidence type="ECO:0000313" key="7">
    <source>
        <dbReference type="EMBL" id="KAG0559302.1"/>
    </source>
</evidence>
<keyword evidence="3" id="KW-0808">Transferase</keyword>
<protein>
    <submittedName>
        <fullName evidence="7">Uncharacterized protein</fullName>
    </submittedName>
</protein>
<organism evidence="7 8">
    <name type="scientific">Ceratodon purpureus</name>
    <name type="common">Fire moss</name>
    <name type="synonym">Dicranum purpureum</name>
    <dbReference type="NCBI Taxonomy" id="3225"/>
    <lineage>
        <taxon>Eukaryota</taxon>
        <taxon>Viridiplantae</taxon>
        <taxon>Streptophyta</taxon>
        <taxon>Embryophyta</taxon>
        <taxon>Bryophyta</taxon>
        <taxon>Bryophytina</taxon>
        <taxon>Bryopsida</taxon>
        <taxon>Dicranidae</taxon>
        <taxon>Pseudoditrichales</taxon>
        <taxon>Ditrichaceae</taxon>
        <taxon>Ceratodon</taxon>
    </lineage>
</organism>
<dbReference type="PANTHER" id="PTHR31042:SF150">
    <property type="entry name" value="OS06G0661900 PROTEIN"/>
    <property type="match status" value="1"/>
</dbReference>
<dbReference type="EMBL" id="CM026431">
    <property type="protein sequence ID" value="KAG0559302.1"/>
    <property type="molecule type" value="Genomic_DNA"/>
</dbReference>
<accession>A0A8T0GQM3</accession>
<keyword evidence="8" id="KW-1185">Reference proteome</keyword>
<keyword evidence="6" id="KW-0812">Transmembrane</keyword>
<feature type="transmembrane region" description="Helical" evidence="6">
    <location>
        <begin position="28"/>
        <end position="47"/>
    </location>
</feature>
<gene>
    <name evidence="7" type="ORF">KC19_10G095000</name>
</gene>
<dbReference type="InterPro" id="IPR044174">
    <property type="entry name" value="BC10-like"/>
</dbReference>
<reference evidence="7" key="1">
    <citation type="submission" date="2020-06" db="EMBL/GenBank/DDBJ databases">
        <title>WGS assembly of Ceratodon purpureus strain R40.</title>
        <authorList>
            <person name="Carey S.B."/>
            <person name="Jenkins J."/>
            <person name="Shu S."/>
            <person name="Lovell J.T."/>
            <person name="Sreedasyam A."/>
            <person name="Maumus F."/>
            <person name="Tiley G.P."/>
            <person name="Fernandez-Pozo N."/>
            <person name="Barry K."/>
            <person name="Chen C."/>
            <person name="Wang M."/>
            <person name="Lipzen A."/>
            <person name="Daum C."/>
            <person name="Saski C.A."/>
            <person name="Payton A.C."/>
            <person name="Mcbreen J.C."/>
            <person name="Conrad R.E."/>
            <person name="Kollar L.M."/>
            <person name="Olsson S."/>
            <person name="Huttunen S."/>
            <person name="Landis J.B."/>
            <person name="Wickett N.J."/>
            <person name="Johnson M.G."/>
            <person name="Rensing S.A."/>
            <person name="Grimwood J."/>
            <person name="Schmutz J."/>
            <person name="Mcdaniel S.F."/>
        </authorList>
    </citation>
    <scope>NUCLEOTIDE SEQUENCE</scope>
    <source>
        <strain evidence="7">R40</strain>
    </source>
</reference>
<keyword evidence="6" id="KW-1133">Transmembrane helix</keyword>
<keyword evidence="4 6" id="KW-0472">Membrane</keyword>
<comment type="subcellular location">
    <subcellularLocation>
        <location evidence="1">Membrane</location>
        <topology evidence="1">Single-pass type II membrane protein</topology>
    </subcellularLocation>
</comment>
<dbReference type="Proteomes" id="UP000822688">
    <property type="component" value="Chromosome 10"/>
</dbReference>
<dbReference type="Pfam" id="PF02485">
    <property type="entry name" value="Branch"/>
    <property type="match status" value="1"/>
</dbReference>
<evidence type="ECO:0000256" key="2">
    <source>
        <dbReference type="ARBA" id="ARBA00022676"/>
    </source>
</evidence>
<dbReference type="AlphaFoldDB" id="A0A8T0GQM3"/>
<evidence type="ECO:0000313" key="8">
    <source>
        <dbReference type="Proteomes" id="UP000822688"/>
    </source>
</evidence>
<dbReference type="InterPro" id="IPR003406">
    <property type="entry name" value="Glyco_trans_14"/>
</dbReference>
<evidence type="ECO:0000256" key="3">
    <source>
        <dbReference type="ARBA" id="ARBA00022679"/>
    </source>
</evidence>